<dbReference type="AlphaFoldDB" id="A0A371J7R7"/>
<keyword evidence="4 6" id="KW-1133">Transmembrane helix</keyword>
<evidence type="ECO:0000259" key="7">
    <source>
        <dbReference type="Pfam" id="PF12698"/>
    </source>
</evidence>
<feature type="transmembrane region" description="Helical" evidence="6">
    <location>
        <begin position="168"/>
        <end position="190"/>
    </location>
</feature>
<keyword evidence="5 6" id="KW-0472">Membrane</keyword>
<organism evidence="8 9">
    <name type="scientific">Romboutsia weinsteinii</name>
    <dbReference type="NCBI Taxonomy" id="2020949"/>
    <lineage>
        <taxon>Bacteria</taxon>
        <taxon>Bacillati</taxon>
        <taxon>Bacillota</taxon>
        <taxon>Clostridia</taxon>
        <taxon>Peptostreptococcales</taxon>
        <taxon>Peptostreptococcaceae</taxon>
        <taxon>Romboutsia</taxon>
    </lineage>
</organism>
<comment type="subcellular location">
    <subcellularLocation>
        <location evidence="1">Cell membrane</location>
        <topology evidence="1">Multi-pass membrane protein</topology>
    </subcellularLocation>
</comment>
<dbReference type="GO" id="GO:0005886">
    <property type="term" value="C:plasma membrane"/>
    <property type="evidence" value="ECO:0007669"/>
    <property type="project" value="UniProtKB-SubCell"/>
</dbReference>
<evidence type="ECO:0000256" key="5">
    <source>
        <dbReference type="ARBA" id="ARBA00023136"/>
    </source>
</evidence>
<feature type="transmembrane region" description="Helical" evidence="6">
    <location>
        <begin position="18"/>
        <end position="37"/>
    </location>
</feature>
<evidence type="ECO:0000256" key="1">
    <source>
        <dbReference type="ARBA" id="ARBA00004651"/>
    </source>
</evidence>
<keyword evidence="3 6" id="KW-0812">Transmembrane</keyword>
<evidence type="ECO:0000313" key="9">
    <source>
        <dbReference type="Proteomes" id="UP000215694"/>
    </source>
</evidence>
<evidence type="ECO:0000313" key="8">
    <source>
        <dbReference type="EMBL" id="RDY28831.1"/>
    </source>
</evidence>
<feature type="transmembrane region" description="Helical" evidence="6">
    <location>
        <begin position="211"/>
        <end position="238"/>
    </location>
</feature>
<accession>A0A371J7R7</accession>
<dbReference type="OrthoDB" id="1706094at2"/>
<proteinExistence type="predicted"/>
<dbReference type="Gene3D" id="3.40.1710.10">
    <property type="entry name" value="abc type-2 transporter like domain"/>
    <property type="match status" value="1"/>
</dbReference>
<dbReference type="GO" id="GO:0140359">
    <property type="term" value="F:ABC-type transporter activity"/>
    <property type="evidence" value="ECO:0007669"/>
    <property type="project" value="InterPro"/>
</dbReference>
<dbReference type="InterPro" id="IPR013525">
    <property type="entry name" value="ABC2_TM"/>
</dbReference>
<feature type="domain" description="ABC-2 type transporter transmembrane" evidence="7">
    <location>
        <begin position="19"/>
        <end position="343"/>
    </location>
</feature>
<dbReference type="Proteomes" id="UP000215694">
    <property type="component" value="Unassembled WGS sequence"/>
</dbReference>
<dbReference type="PANTHER" id="PTHR30294:SF29">
    <property type="entry name" value="MULTIDRUG ABC TRANSPORTER PERMEASE YBHS-RELATED"/>
    <property type="match status" value="1"/>
</dbReference>
<protein>
    <submittedName>
        <fullName evidence="8">ABC transporter permease</fullName>
    </submittedName>
</protein>
<feature type="transmembrane region" description="Helical" evidence="6">
    <location>
        <begin position="276"/>
        <end position="294"/>
    </location>
</feature>
<dbReference type="EMBL" id="NOJY02000005">
    <property type="protein sequence ID" value="RDY28831.1"/>
    <property type="molecule type" value="Genomic_DNA"/>
</dbReference>
<feature type="transmembrane region" description="Helical" evidence="6">
    <location>
        <begin position="244"/>
        <end position="264"/>
    </location>
</feature>
<evidence type="ECO:0000256" key="2">
    <source>
        <dbReference type="ARBA" id="ARBA00022475"/>
    </source>
</evidence>
<feature type="transmembrane region" description="Helical" evidence="6">
    <location>
        <begin position="326"/>
        <end position="347"/>
    </location>
</feature>
<keyword evidence="9" id="KW-1185">Reference proteome</keyword>
<evidence type="ECO:0000256" key="3">
    <source>
        <dbReference type="ARBA" id="ARBA00022692"/>
    </source>
</evidence>
<reference evidence="8 9" key="1">
    <citation type="journal article" date="2017" name="Genome Announc.">
        <title>Draft Genome Sequence of Romboutsia weinsteinii sp. nov. Strain CCRI-19649(T) Isolated from Surface Water.</title>
        <authorList>
            <person name="Maheux A.F."/>
            <person name="Boudreau D.K."/>
            <person name="Berube E."/>
            <person name="Boissinot M."/>
            <person name="Cantin P."/>
            <person name="Raymond F."/>
            <person name="Corbeil J."/>
            <person name="Omar R.F."/>
            <person name="Bergeron M.G."/>
        </authorList>
    </citation>
    <scope>NUCLEOTIDE SEQUENCE [LARGE SCALE GENOMIC DNA]</scope>
    <source>
        <strain evidence="8 9">CCRI-19649</strain>
    </source>
</reference>
<evidence type="ECO:0000256" key="6">
    <source>
        <dbReference type="SAM" id="Phobius"/>
    </source>
</evidence>
<dbReference type="Pfam" id="PF12698">
    <property type="entry name" value="ABC2_membrane_3"/>
    <property type="match status" value="1"/>
</dbReference>
<gene>
    <name evidence="8" type="ORF">CHL78_004410</name>
</gene>
<dbReference type="InterPro" id="IPR051449">
    <property type="entry name" value="ABC-2_transporter_component"/>
</dbReference>
<dbReference type="PANTHER" id="PTHR30294">
    <property type="entry name" value="MEMBRANE COMPONENT OF ABC TRANSPORTER YHHJ-RELATED"/>
    <property type="match status" value="1"/>
</dbReference>
<evidence type="ECO:0000256" key="4">
    <source>
        <dbReference type="ARBA" id="ARBA00022989"/>
    </source>
</evidence>
<name>A0A371J7R7_9FIRM</name>
<keyword evidence="2" id="KW-1003">Cell membrane</keyword>
<comment type="caution">
    <text evidence="8">The sequence shown here is derived from an EMBL/GenBank/DDBJ whole genome shotgun (WGS) entry which is preliminary data.</text>
</comment>
<sequence>MIKLTFANIKRYIKSPSILLPIVLVPIVMILSVNLVTSKSDKSVYYSKIAIVLNKSGEYEKKLISKLDINDNIFNLEEKDKAINLLKSNEISAVFVLNNDFSKDISNLKKPVIDCIKVSEGGGSLWAESTIEAFINDSIKYKLDPNIDSSLITSKIIPKESDLAGGSVVSVFLICYMMYINASMLCKDLLDLRTSNVLKRMLSTKNTDLDIMFSLFLSIFLLQSAIYMFVILVTSLFVHSYISLTMVLLILANSFVSTGFIMLITRVCKDEGSISIVSMFYAVIGLGLSFSSLIPSLDVNVPFLVNLSKLTPFYWVFDAMKHDINFMNFSILILIGLVFVTAGSFRLRDFIKN</sequence>